<comment type="caution">
    <text evidence="1">The sequence shown here is derived from an EMBL/GenBank/DDBJ whole genome shotgun (WGS) entry which is preliminary data.</text>
</comment>
<evidence type="ECO:0000313" key="1">
    <source>
        <dbReference type="EMBL" id="MFC5151830.1"/>
    </source>
</evidence>
<protein>
    <submittedName>
        <fullName evidence="1">Uncharacterized protein</fullName>
    </submittedName>
</protein>
<dbReference type="RefSeq" id="WP_344476275.1">
    <property type="nucleotide sequence ID" value="NZ_BAAASB010000006.1"/>
</dbReference>
<accession>A0ABW0AGS9</accession>
<dbReference type="EMBL" id="JBHSKP010000004">
    <property type="protein sequence ID" value="MFC5151830.1"/>
    <property type="molecule type" value="Genomic_DNA"/>
</dbReference>
<evidence type="ECO:0000313" key="2">
    <source>
        <dbReference type="Proteomes" id="UP001596160"/>
    </source>
</evidence>
<name>A0ABW0AGS9_9ACTN</name>
<organism evidence="1 2">
    <name type="scientific">Streptomyces amakusaensis</name>
    <dbReference type="NCBI Taxonomy" id="67271"/>
    <lineage>
        <taxon>Bacteria</taxon>
        <taxon>Bacillati</taxon>
        <taxon>Actinomycetota</taxon>
        <taxon>Actinomycetes</taxon>
        <taxon>Kitasatosporales</taxon>
        <taxon>Streptomycetaceae</taxon>
        <taxon>Streptomyces</taxon>
    </lineage>
</organism>
<gene>
    <name evidence="1" type="ORF">ACFPRH_08795</name>
</gene>
<proteinExistence type="predicted"/>
<dbReference type="Proteomes" id="UP001596160">
    <property type="component" value="Unassembled WGS sequence"/>
</dbReference>
<keyword evidence="2" id="KW-1185">Reference proteome</keyword>
<sequence length="191" mass="21062">MEVTGWGAREVRIPPGLAGRVVVEATGGLINPHFWLVADIASKQGTREEKLFLLGGWPWQKGRAQALIDLSVLRNIRIKAPEGSWVSRWKLTFRKSEEVELVTAESRGTGSRILRTPDRPGSVTVKFGKAGGRLYQGISADRRSDTEPLAGHYGPMTHTVEVAADSFLMVRNGSGDWGPMMPWTLHWTASD</sequence>
<reference evidence="2" key="1">
    <citation type="journal article" date="2019" name="Int. J. Syst. Evol. Microbiol.">
        <title>The Global Catalogue of Microorganisms (GCM) 10K type strain sequencing project: providing services to taxonomists for standard genome sequencing and annotation.</title>
        <authorList>
            <consortium name="The Broad Institute Genomics Platform"/>
            <consortium name="The Broad Institute Genome Sequencing Center for Infectious Disease"/>
            <person name="Wu L."/>
            <person name="Ma J."/>
        </authorList>
    </citation>
    <scope>NUCLEOTIDE SEQUENCE [LARGE SCALE GENOMIC DNA]</scope>
    <source>
        <strain evidence="2">PCU 266</strain>
    </source>
</reference>